<dbReference type="Pfam" id="PF01494">
    <property type="entry name" value="FAD_binding_3"/>
    <property type="match status" value="1"/>
</dbReference>
<evidence type="ECO:0000313" key="6">
    <source>
        <dbReference type="EMBL" id="RVW50757.1"/>
    </source>
</evidence>
<keyword evidence="1" id="KW-0560">Oxidoreductase</keyword>
<reference evidence="6 7" key="1">
    <citation type="journal article" date="2018" name="PLoS Genet.">
        <title>Population sequencing reveals clonal diversity and ancestral inbreeding in the grapevine cultivar Chardonnay.</title>
        <authorList>
            <person name="Roach M.J."/>
            <person name="Johnson D.L."/>
            <person name="Bohlmann J."/>
            <person name="van Vuuren H.J."/>
            <person name="Jones S.J."/>
            <person name="Pretorius I.S."/>
            <person name="Schmidt S.A."/>
            <person name="Borneman A.R."/>
        </authorList>
    </citation>
    <scope>NUCLEOTIDE SEQUENCE [LARGE SCALE GENOMIC DNA]</scope>
    <source>
        <strain evidence="7">cv. Chardonnay</strain>
        <tissue evidence="6">Leaf</tissue>
    </source>
</reference>
<dbReference type="GO" id="GO:0004497">
    <property type="term" value="F:monooxygenase activity"/>
    <property type="evidence" value="ECO:0007669"/>
    <property type="project" value="UniProtKB-KW"/>
</dbReference>
<feature type="region of interest" description="Disordered" evidence="4">
    <location>
        <begin position="1"/>
        <end position="25"/>
    </location>
</feature>
<gene>
    <name evidence="6" type="primary">MO3_9</name>
    <name evidence="6" type="ORF">CK203_076837</name>
</gene>
<evidence type="ECO:0000313" key="7">
    <source>
        <dbReference type="Proteomes" id="UP000288805"/>
    </source>
</evidence>
<evidence type="ECO:0000256" key="2">
    <source>
        <dbReference type="ARBA" id="ARBA00023033"/>
    </source>
</evidence>
<protein>
    <submittedName>
        <fullName evidence="6">Monooxygenase 3</fullName>
    </submittedName>
</protein>
<accession>A0A438ESW5</accession>
<proteinExistence type="inferred from homology"/>
<feature type="domain" description="FAD-binding" evidence="5">
    <location>
        <begin position="163"/>
        <end position="482"/>
    </location>
</feature>
<sequence>MPQPASSSLPIRTISNTGAPPLNRHSASMAKSLASLLLNSPLSPPSSFSQSLHHLQAKTFPQSQSYSGVGTRTKPISASMVEAQPPVRKEDIIIVGAGIAGLATAVSLHRFGQQSPLIHQNLTRVPGVNLISFCPHSFCNSDYFLSQFMSMPNDDEICYYGIRLGVGSLVLEQAESLRTGGTSLTLFKNGWGVLDAMGVGNDLRSQFLEIQGMVVKSEDGRELRSFRFKDEDESQEVRAVERRILLETLANQLPTDSIHFSSKLAKIERIETGETLLELEDGTRLSGKIVIGCDGIRSPVAKWMGFSEPRYVGHCAFRGLGFFPERMPYEPKVNYVYGRGLRAGYVPVSPTKVYWFICFNSPSPGPKITDPSVLKKQARELVRNWPSELLNIIDLTPDDTIIRTPLVDRWLWPAISPPASSGGVVLVGDAWHPMTPNLGQGACCALEDAVVLAKKLSDALRLGPESVEGALRLYGSERWPRIFPLTMRANLVGSLLQWDNPVVCSVRNNVIVPKLVRLGPLLEHTNFEFEPL</sequence>
<evidence type="ECO:0000256" key="3">
    <source>
        <dbReference type="ARBA" id="ARBA00024018"/>
    </source>
</evidence>
<evidence type="ECO:0000259" key="5">
    <source>
        <dbReference type="Pfam" id="PF01494"/>
    </source>
</evidence>
<organism evidence="6 7">
    <name type="scientific">Vitis vinifera</name>
    <name type="common">Grape</name>
    <dbReference type="NCBI Taxonomy" id="29760"/>
    <lineage>
        <taxon>Eukaryota</taxon>
        <taxon>Viridiplantae</taxon>
        <taxon>Streptophyta</taxon>
        <taxon>Embryophyta</taxon>
        <taxon>Tracheophyta</taxon>
        <taxon>Spermatophyta</taxon>
        <taxon>Magnoliopsida</taxon>
        <taxon>eudicotyledons</taxon>
        <taxon>Gunneridae</taxon>
        <taxon>Pentapetalae</taxon>
        <taxon>rosids</taxon>
        <taxon>Vitales</taxon>
        <taxon>Vitaceae</taxon>
        <taxon>Viteae</taxon>
        <taxon>Vitis</taxon>
    </lineage>
</organism>
<dbReference type="InterPro" id="IPR002938">
    <property type="entry name" value="FAD-bd"/>
</dbReference>
<comment type="similarity">
    <text evidence="3">Belongs to the 3-hydroxybenzoate 6-hydroxylase family.</text>
</comment>
<dbReference type="PANTHER" id="PTHR45934:SF9">
    <property type="entry name" value="FAD_NAD(P)-BINDING OXIDOREDUCTASE FAMILY PROTEIN"/>
    <property type="match status" value="1"/>
</dbReference>
<dbReference type="InterPro" id="IPR036188">
    <property type="entry name" value="FAD/NAD-bd_sf"/>
</dbReference>
<comment type="caution">
    <text evidence="6">The sequence shown here is derived from an EMBL/GenBank/DDBJ whole genome shotgun (WGS) entry which is preliminary data.</text>
</comment>
<dbReference type="GO" id="GO:0071949">
    <property type="term" value="F:FAD binding"/>
    <property type="evidence" value="ECO:0007669"/>
    <property type="project" value="InterPro"/>
</dbReference>
<dbReference type="SUPFAM" id="SSF51905">
    <property type="entry name" value="FAD/NAD(P)-binding domain"/>
    <property type="match status" value="2"/>
</dbReference>
<keyword evidence="2 6" id="KW-0503">Monooxygenase</keyword>
<evidence type="ECO:0000256" key="1">
    <source>
        <dbReference type="ARBA" id="ARBA00023002"/>
    </source>
</evidence>
<name>A0A438ESW5_VITVI</name>
<dbReference type="PRINTS" id="PR00420">
    <property type="entry name" value="RNGMNOXGNASE"/>
</dbReference>
<feature type="compositionally biased region" description="Polar residues" evidence="4">
    <location>
        <begin position="1"/>
        <end position="18"/>
    </location>
</feature>
<dbReference type="Gene3D" id="3.50.50.60">
    <property type="entry name" value="FAD/NAD(P)-binding domain"/>
    <property type="match status" value="2"/>
</dbReference>
<dbReference type="InterPro" id="IPR044560">
    <property type="entry name" value="MOase"/>
</dbReference>
<dbReference type="Proteomes" id="UP000288805">
    <property type="component" value="Unassembled WGS sequence"/>
</dbReference>
<evidence type="ECO:0000256" key="4">
    <source>
        <dbReference type="SAM" id="MobiDB-lite"/>
    </source>
</evidence>
<dbReference type="EMBL" id="QGNW01001192">
    <property type="protein sequence ID" value="RVW50757.1"/>
    <property type="molecule type" value="Genomic_DNA"/>
</dbReference>
<dbReference type="PANTHER" id="PTHR45934">
    <property type="entry name" value="FAD/NAD(P)-BINDING OXIDOREDUCTASE FAMILY PROTEIN"/>
    <property type="match status" value="1"/>
</dbReference>
<dbReference type="AlphaFoldDB" id="A0A438ESW5"/>